<protein>
    <submittedName>
        <fullName evidence="1">Acid phosphatase</fullName>
    </submittedName>
</protein>
<dbReference type="Gene3D" id="3.40.50.1240">
    <property type="entry name" value="Phosphoglycerate mutase-like"/>
    <property type="match status" value="1"/>
</dbReference>
<evidence type="ECO:0000313" key="2">
    <source>
        <dbReference type="Proteomes" id="UP001499938"/>
    </source>
</evidence>
<keyword evidence="2" id="KW-1185">Reference proteome</keyword>
<gene>
    <name evidence="1" type="ORF">GCM10009811_08230</name>
</gene>
<evidence type="ECO:0000313" key="1">
    <source>
        <dbReference type="EMBL" id="GAA1785453.1"/>
    </source>
</evidence>
<dbReference type="PANTHER" id="PTHR48100">
    <property type="entry name" value="BROAD-SPECIFICITY PHOSPHATASE YOR283W-RELATED"/>
    <property type="match status" value="1"/>
</dbReference>
<dbReference type="Proteomes" id="UP001499938">
    <property type="component" value="Unassembled WGS sequence"/>
</dbReference>
<sequence>MSAPAASGIPTGRLFLLRHGETEWSKSGRHTGRTDLPLTEHGEALARAAGGLLSGCSFGLVLSSPLQRAWRTAELAGLSPEAEPDLMEWDYGSAEGRTTAQIRAELGRPWSVFLDGVTPGATPGEQVEEVAARMARVLVRIQPTLQTQDVALVGHGHALRILATVFLRQEVRLAASLLLDAGSVSVLRYDKEFPAVEMWNRLPGLNAD</sequence>
<accession>A0ABN2LE86</accession>
<dbReference type="SMART" id="SM00855">
    <property type="entry name" value="PGAM"/>
    <property type="match status" value="1"/>
</dbReference>
<dbReference type="InterPro" id="IPR050275">
    <property type="entry name" value="PGM_Phosphatase"/>
</dbReference>
<organism evidence="1 2">
    <name type="scientific">Nostocoides veronense</name>
    <dbReference type="NCBI Taxonomy" id="330836"/>
    <lineage>
        <taxon>Bacteria</taxon>
        <taxon>Bacillati</taxon>
        <taxon>Actinomycetota</taxon>
        <taxon>Actinomycetes</taxon>
        <taxon>Micrococcales</taxon>
        <taxon>Intrasporangiaceae</taxon>
        <taxon>Nostocoides</taxon>
    </lineage>
</organism>
<proteinExistence type="predicted"/>
<comment type="caution">
    <text evidence="1">The sequence shown here is derived from an EMBL/GenBank/DDBJ whole genome shotgun (WGS) entry which is preliminary data.</text>
</comment>
<dbReference type="Pfam" id="PF00300">
    <property type="entry name" value="His_Phos_1"/>
    <property type="match status" value="1"/>
</dbReference>
<reference evidence="1 2" key="1">
    <citation type="journal article" date="2019" name="Int. J. Syst. Evol. Microbiol.">
        <title>The Global Catalogue of Microorganisms (GCM) 10K type strain sequencing project: providing services to taxonomists for standard genome sequencing and annotation.</title>
        <authorList>
            <consortium name="The Broad Institute Genomics Platform"/>
            <consortium name="The Broad Institute Genome Sequencing Center for Infectious Disease"/>
            <person name="Wu L."/>
            <person name="Ma J."/>
        </authorList>
    </citation>
    <scope>NUCLEOTIDE SEQUENCE [LARGE SCALE GENOMIC DNA]</scope>
    <source>
        <strain evidence="1 2">JCM 15592</strain>
    </source>
</reference>
<name>A0ABN2LE86_9MICO</name>
<dbReference type="InterPro" id="IPR013078">
    <property type="entry name" value="His_Pase_superF_clade-1"/>
</dbReference>
<dbReference type="RefSeq" id="WP_344081744.1">
    <property type="nucleotide sequence ID" value="NZ_BAAAPO010000015.1"/>
</dbReference>
<dbReference type="SUPFAM" id="SSF53254">
    <property type="entry name" value="Phosphoglycerate mutase-like"/>
    <property type="match status" value="1"/>
</dbReference>
<dbReference type="InterPro" id="IPR029033">
    <property type="entry name" value="His_PPase_superfam"/>
</dbReference>
<dbReference type="PANTHER" id="PTHR48100:SF15">
    <property type="entry name" value="SEDOHEPTULOSE 1,7-BISPHOSPHATASE"/>
    <property type="match status" value="1"/>
</dbReference>
<dbReference type="CDD" id="cd07067">
    <property type="entry name" value="HP_PGM_like"/>
    <property type="match status" value="1"/>
</dbReference>
<dbReference type="EMBL" id="BAAAPO010000015">
    <property type="protein sequence ID" value="GAA1785453.1"/>
    <property type="molecule type" value="Genomic_DNA"/>
</dbReference>